<dbReference type="EMBL" id="CAMXCT020000014">
    <property type="protein sequence ID" value="CAL1125875.1"/>
    <property type="molecule type" value="Genomic_DNA"/>
</dbReference>
<sequence>MADAVEKEGGSPCSVDFGDGDEPSPPPADADEEPGVSHGGGPENIREPTFQEGIMRPMRVHSALKSSKNFEDFRRNRPFKFLHMYSGPNDPLGQAIKIEAAKNRLETVVLSLDNKIDQTLDLSKPSSSTAIKQEVARGEWDYTHAGFPCGSFSMARHNATPGQPGPVRDKANIYGYQGNTPQQQAEADRGTRMATQAGDIYQEQVRACEARKVPPLATLENPPGSEESGGAWDLPELQKALEETKGVKIPYRSCAFMVKEKQRFLKPGVWAGRLSGIEKLQKVCRCPAWIKHVPLIGKQMTSLAAEYPQGLAEAVAKEVVASWKKTLNLEWWRYQIETKAQEVGDLQKKWLENEDNKSKAADTRPPPQKRAAAMAFKIDNIESDDMANGQMMTDGSDCLVGFAFICAVDLGKGDVDLGDVDTLHQMPDRHDIHLDEVAKCPKPDRLGIHLDEVAKCSAPQLETAAQEAQTHVQEAPDAHLSVVCQLELGIEKTRHQILGYASTAYRKQHAGATVGRRALLQRADDFLAGSWPSMLASAHAQQPSPGPRARAARTAEEEATLRRARACRQVAQGDLSRARATLTASPLAPGTAATLESLVDPARRPPALLRPIPDHISNYCPDAALHLSEQEVVDALRTAKRSAAPGLSGATAEHFKLLLDDGEALTLFTGALTQLANAHVPPEVLTAISQSRLTALAKPGGGARGIATGDSLRRLTSRILARKFAATFDVATRPYQFALQTRAGVDALAGLLRAAVDLDPRTAVVSLDGRSAYDCVSRSAIFTALHTTAPALVPFVRAIYGTPSIFHWWDDQGAHHVITQGEGVEQGDPLAPALYALGQHHALEVAAAQLLPDEVLAAYLDDVYIICQPDRARPAFDIVSRAIEGHAGVAANSGKTRVFTRAGGPAPPGVETLGPDVWRGGDSPECGLVALGAPIGSADFVAAHAHGRLEQETGLLAEIQQLPDLQAAWLLLLYTAAPRAGHLLRTLPPSQSGEYARQHDSAVWSCLSFLLGEPDPLPATAHDVGFLPIRLGGLGLFAAERIAPAAYWAAWADALPVLALRQPILAARCAAELTLGPESAAACLREAAASASDLDRFGWQSRPGWAVLAANASEVPNLREREPGIPAHGWQHLASLVVQTSFRAREVLPRLPPAGQALLRSQAGPHAGAWLTAIPSEEGATLTPNLMHIALRRRLRLPLPPAAQRCGQGAGRHGCGGALDPLGDHALACPRSGLLARRAHVLEHAWIRVAREAVGSEGRVVPQPWLAHTNLATAVDDRRRLDLLIHGATPRGEALACDVTLVSPLTRSGQPTRQAATHDGAALLAARARKHRRYPELLGGGPQRLLVLGAEVGGRWHSECLQLVRLLVAVRSPRAPPPLRQAAAQGWQRRWWGFLSIALQKGVCATALGVEWISPPLPHASAPGMARLLDAVPMDGASRLPLSFHASP</sequence>
<reference evidence="3" key="1">
    <citation type="submission" date="2022-10" db="EMBL/GenBank/DDBJ databases">
        <authorList>
            <person name="Chen Y."/>
            <person name="Dougan E. K."/>
            <person name="Chan C."/>
            <person name="Rhodes N."/>
            <person name="Thang M."/>
        </authorList>
    </citation>
    <scope>NUCLEOTIDE SEQUENCE</scope>
</reference>
<dbReference type="EMBL" id="CAMXCT030000014">
    <property type="protein sequence ID" value="CAL4759812.1"/>
    <property type="molecule type" value="Genomic_DNA"/>
</dbReference>
<proteinExistence type="predicted"/>
<dbReference type="PANTHER" id="PTHR48462:SF1">
    <property type="entry name" value="PROTEIN, PUTATIVE-RELATED"/>
    <property type="match status" value="1"/>
</dbReference>
<dbReference type="EMBL" id="CAMXCT010000014">
    <property type="protein sequence ID" value="CAI3972500.1"/>
    <property type="molecule type" value="Genomic_DNA"/>
</dbReference>
<evidence type="ECO:0000313" key="4">
    <source>
        <dbReference type="EMBL" id="CAL4759812.1"/>
    </source>
</evidence>
<evidence type="ECO:0000259" key="2">
    <source>
        <dbReference type="PROSITE" id="PS50878"/>
    </source>
</evidence>
<protein>
    <submittedName>
        <fullName evidence="4">Retrotransposable element SLACS 132 kDa protein (ORF2)</fullName>
    </submittedName>
</protein>
<keyword evidence="5" id="KW-1185">Reference proteome</keyword>
<name>A0A9P1FF80_9DINO</name>
<dbReference type="InterPro" id="IPR000477">
    <property type="entry name" value="RT_dom"/>
</dbReference>
<feature type="region of interest" description="Disordered" evidence="1">
    <location>
        <begin position="1"/>
        <end position="55"/>
    </location>
</feature>
<reference evidence="4 5" key="2">
    <citation type="submission" date="2024-05" db="EMBL/GenBank/DDBJ databases">
        <authorList>
            <person name="Chen Y."/>
            <person name="Shah S."/>
            <person name="Dougan E. K."/>
            <person name="Thang M."/>
            <person name="Chan C."/>
        </authorList>
    </citation>
    <scope>NUCLEOTIDE SEQUENCE [LARGE SCALE GENOMIC DNA]</scope>
</reference>
<dbReference type="PANTHER" id="PTHR48462">
    <property type="entry name" value="PROTEIN, PUTATIVE-RELATED"/>
    <property type="match status" value="1"/>
</dbReference>
<accession>A0A9P1FF80</accession>
<dbReference type="Pfam" id="PF00078">
    <property type="entry name" value="RVT_1"/>
    <property type="match status" value="1"/>
</dbReference>
<organism evidence="3">
    <name type="scientific">Cladocopium goreaui</name>
    <dbReference type="NCBI Taxonomy" id="2562237"/>
    <lineage>
        <taxon>Eukaryota</taxon>
        <taxon>Sar</taxon>
        <taxon>Alveolata</taxon>
        <taxon>Dinophyceae</taxon>
        <taxon>Suessiales</taxon>
        <taxon>Symbiodiniaceae</taxon>
        <taxon>Cladocopium</taxon>
    </lineage>
</organism>
<dbReference type="Proteomes" id="UP001152797">
    <property type="component" value="Unassembled WGS sequence"/>
</dbReference>
<feature type="region of interest" description="Disordered" evidence="1">
    <location>
        <begin position="537"/>
        <end position="559"/>
    </location>
</feature>
<evidence type="ECO:0000313" key="5">
    <source>
        <dbReference type="Proteomes" id="UP001152797"/>
    </source>
</evidence>
<gene>
    <name evidence="3" type="ORF">C1SCF055_LOCUS1079</name>
</gene>
<comment type="caution">
    <text evidence="3">The sequence shown here is derived from an EMBL/GenBank/DDBJ whole genome shotgun (WGS) entry which is preliminary data.</text>
</comment>
<dbReference type="PROSITE" id="PS50878">
    <property type="entry name" value="RT_POL"/>
    <property type="match status" value="1"/>
</dbReference>
<feature type="domain" description="Reverse transcriptase" evidence="2">
    <location>
        <begin position="677"/>
        <end position="917"/>
    </location>
</feature>
<evidence type="ECO:0000313" key="3">
    <source>
        <dbReference type="EMBL" id="CAI3972500.1"/>
    </source>
</evidence>
<evidence type="ECO:0000256" key="1">
    <source>
        <dbReference type="SAM" id="MobiDB-lite"/>
    </source>
</evidence>